<keyword evidence="3" id="KW-0677">Repeat</keyword>
<evidence type="ECO:0000313" key="6">
    <source>
        <dbReference type="Proteomes" id="UP000018211"/>
    </source>
</evidence>
<evidence type="ECO:0000256" key="3">
    <source>
        <dbReference type="ARBA" id="ARBA00022737"/>
    </source>
</evidence>
<dbReference type="Gene3D" id="2.160.10.10">
    <property type="entry name" value="Hexapeptide repeat proteins"/>
    <property type="match status" value="1"/>
</dbReference>
<evidence type="ECO:0000256" key="1">
    <source>
        <dbReference type="ARBA" id="ARBA00007274"/>
    </source>
</evidence>
<dbReference type="CDD" id="cd04647">
    <property type="entry name" value="LbH_MAT_like"/>
    <property type="match status" value="1"/>
</dbReference>
<dbReference type="Proteomes" id="UP000018211">
    <property type="component" value="Unassembled WGS sequence"/>
</dbReference>
<dbReference type="GO" id="GO:0008374">
    <property type="term" value="F:O-acyltransferase activity"/>
    <property type="evidence" value="ECO:0007669"/>
    <property type="project" value="TreeGrafter"/>
</dbReference>
<evidence type="ECO:0000256" key="4">
    <source>
        <dbReference type="ARBA" id="ARBA00023315"/>
    </source>
</evidence>
<keyword evidence="2" id="KW-0808">Transferase</keyword>
<dbReference type="RefSeq" id="WP_022611921.1">
    <property type="nucleotide sequence ID" value="NZ_LK391965.1"/>
</dbReference>
<reference evidence="5 6" key="1">
    <citation type="journal article" date="2013" name="ISME J.">
        <title>Comparative genomics of pathogenic lineages of Vibrio nigripulchritudo identifies virulence-associated traits.</title>
        <authorList>
            <person name="Goudenege D."/>
            <person name="Labreuche Y."/>
            <person name="Krin E."/>
            <person name="Ansquer D."/>
            <person name="Mangenot S."/>
            <person name="Calteau A."/>
            <person name="Medigue C."/>
            <person name="Mazel D."/>
            <person name="Polz M.F."/>
            <person name="Le Roux F."/>
        </authorList>
    </citation>
    <scope>NUCLEOTIDE SEQUENCE [LARGE SCALE GENOMIC DNA]</scope>
    <source>
        <strain evidence="5 6">SOn1</strain>
    </source>
</reference>
<proteinExistence type="inferred from homology"/>
<dbReference type="InterPro" id="IPR018357">
    <property type="entry name" value="Hexapep_transf_CS"/>
</dbReference>
<dbReference type="EMBL" id="CAOF01000105">
    <property type="protein sequence ID" value="CCO46911.1"/>
    <property type="molecule type" value="Genomic_DNA"/>
</dbReference>
<dbReference type="PANTHER" id="PTHR23416">
    <property type="entry name" value="SIALIC ACID SYNTHASE-RELATED"/>
    <property type="match status" value="1"/>
</dbReference>
<gene>
    <name evidence="5" type="ORF">VIBNISOn1_1930002</name>
</gene>
<organism evidence="5 6">
    <name type="scientific">Vibrio nigripulchritudo SOn1</name>
    <dbReference type="NCBI Taxonomy" id="1238450"/>
    <lineage>
        <taxon>Bacteria</taxon>
        <taxon>Pseudomonadati</taxon>
        <taxon>Pseudomonadota</taxon>
        <taxon>Gammaproteobacteria</taxon>
        <taxon>Vibrionales</taxon>
        <taxon>Vibrionaceae</taxon>
        <taxon>Vibrio</taxon>
    </lineage>
</organism>
<evidence type="ECO:0000256" key="2">
    <source>
        <dbReference type="ARBA" id="ARBA00022679"/>
    </source>
</evidence>
<dbReference type="InterPro" id="IPR051159">
    <property type="entry name" value="Hexapeptide_acetyltransf"/>
</dbReference>
<name>A0AAV2VQF2_9VIBR</name>
<dbReference type="AlphaFoldDB" id="A0AAV2VQF2"/>
<comment type="similarity">
    <text evidence="1">Belongs to the transferase hexapeptide repeat family.</text>
</comment>
<keyword evidence="4" id="KW-0012">Acyltransferase</keyword>
<dbReference type="InterPro" id="IPR001451">
    <property type="entry name" value="Hexapep"/>
</dbReference>
<comment type="caution">
    <text evidence="5">The sequence shown here is derived from an EMBL/GenBank/DDBJ whole genome shotgun (WGS) entry which is preliminary data.</text>
</comment>
<dbReference type="InterPro" id="IPR011004">
    <property type="entry name" value="Trimer_LpxA-like_sf"/>
</dbReference>
<dbReference type="GO" id="GO:0005829">
    <property type="term" value="C:cytosol"/>
    <property type="evidence" value="ECO:0007669"/>
    <property type="project" value="TreeGrafter"/>
</dbReference>
<sequence>MTCFYENLYPMDPNSETPQVLPEFQSHLTVGETSSLIGRPHIAFTFVHDESYGASPGEARLINSDDFVGRITIGQHNQIYSQNDVAFENTPVRLTLVKANHRPAGQIDIGNHVVMQGTNIISYEKVTIEDHVSFGPRVTIMDCSGHPVTGRGEADEVERTPTAPVTIRSGAWIGIGATILKGVTIGHNAVVGANSVVYKDIPDNAIALGNPAVVVKYLEQGSDNEDAKALAAGTA</sequence>
<accession>A0AAV2VQF2</accession>
<dbReference type="SUPFAM" id="SSF51161">
    <property type="entry name" value="Trimeric LpxA-like enzymes"/>
    <property type="match status" value="1"/>
</dbReference>
<evidence type="ECO:0000313" key="5">
    <source>
        <dbReference type="EMBL" id="CCO46911.1"/>
    </source>
</evidence>
<protein>
    <submittedName>
        <fullName evidence="5">Trimeric LpxA-like enzyme</fullName>
    </submittedName>
</protein>
<dbReference type="PANTHER" id="PTHR23416:SF23">
    <property type="entry name" value="ACETYLTRANSFERASE C18B11.09C-RELATED"/>
    <property type="match status" value="1"/>
</dbReference>
<dbReference type="PROSITE" id="PS00101">
    <property type="entry name" value="HEXAPEP_TRANSFERASES"/>
    <property type="match status" value="1"/>
</dbReference>
<dbReference type="Pfam" id="PF00132">
    <property type="entry name" value="Hexapep"/>
    <property type="match status" value="1"/>
</dbReference>